<dbReference type="AlphaFoldDB" id="A0A2M7RHP6"/>
<proteinExistence type="inferred from homology"/>
<dbReference type="SUPFAM" id="SSF82771">
    <property type="entry name" value="GIY-YIG endonuclease"/>
    <property type="match status" value="1"/>
</dbReference>
<dbReference type="Gene3D" id="3.40.1440.10">
    <property type="entry name" value="GIY-YIG endonuclease"/>
    <property type="match status" value="1"/>
</dbReference>
<dbReference type="EMBL" id="PFMD01000064">
    <property type="protein sequence ID" value="PIY95896.1"/>
    <property type="molecule type" value="Genomic_DNA"/>
</dbReference>
<sequence length="97" mass="11936">MKNRRYYTYITTNCRHTVLYVGMTNNIIRRMEEHKSKAVKKSFSARYNVDKLVYLEEYSTRIEALERERQLKAGPRWRKEKLINQNNPNWKDWSDDF</sequence>
<dbReference type="Proteomes" id="UP000230779">
    <property type="component" value="Unassembled WGS sequence"/>
</dbReference>
<evidence type="ECO:0000313" key="3">
    <source>
        <dbReference type="EMBL" id="PIY95896.1"/>
    </source>
</evidence>
<organism evidence="3 4">
    <name type="scientific">Candidatus Kerfeldbacteria bacterium CG_4_10_14_0_8_um_filter_42_10</name>
    <dbReference type="NCBI Taxonomy" id="2014248"/>
    <lineage>
        <taxon>Bacteria</taxon>
        <taxon>Candidatus Kerfeldiibacteriota</taxon>
    </lineage>
</organism>
<accession>A0A2M7RHP6</accession>
<dbReference type="InterPro" id="IPR050190">
    <property type="entry name" value="UPF0213_domain"/>
</dbReference>
<dbReference type="InterPro" id="IPR000305">
    <property type="entry name" value="GIY-YIG_endonuc"/>
</dbReference>
<dbReference type="Pfam" id="PF01541">
    <property type="entry name" value="GIY-YIG"/>
    <property type="match status" value="1"/>
</dbReference>
<comment type="caution">
    <text evidence="3">The sequence shown here is derived from an EMBL/GenBank/DDBJ whole genome shotgun (WGS) entry which is preliminary data.</text>
</comment>
<reference evidence="3 4" key="1">
    <citation type="submission" date="2017-09" db="EMBL/GenBank/DDBJ databases">
        <title>Depth-based differentiation of microbial function through sediment-hosted aquifers and enrichment of novel symbionts in the deep terrestrial subsurface.</title>
        <authorList>
            <person name="Probst A.J."/>
            <person name="Ladd B."/>
            <person name="Jarett J.K."/>
            <person name="Geller-Mcgrath D.E."/>
            <person name="Sieber C.M."/>
            <person name="Emerson J.B."/>
            <person name="Anantharaman K."/>
            <person name="Thomas B.C."/>
            <person name="Malmstrom R."/>
            <person name="Stieglmeier M."/>
            <person name="Klingl A."/>
            <person name="Woyke T."/>
            <person name="Ryan C.M."/>
            <person name="Banfield J.F."/>
        </authorList>
    </citation>
    <scope>NUCLEOTIDE SEQUENCE [LARGE SCALE GENOMIC DNA]</scope>
    <source>
        <strain evidence="3">CG_4_10_14_0_8_um_filter_42_10</strain>
    </source>
</reference>
<protein>
    <submittedName>
        <fullName evidence="3">Excinuclease ABC subunit C</fullName>
    </submittedName>
</protein>
<dbReference type="PANTHER" id="PTHR34477:SF5">
    <property type="entry name" value="BSL5627 PROTEIN"/>
    <property type="match status" value="1"/>
</dbReference>
<dbReference type="PANTHER" id="PTHR34477">
    <property type="entry name" value="UPF0213 PROTEIN YHBQ"/>
    <property type="match status" value="1"/>
</dbReference>
<comment type="similarity">
    <text evidence="1">Belongs to the UPF0213 family.</text>
</comment>
<evidence type="ECO:0000256" key="1">
    <source>
        <dbReference type="ARBA" id="ARBA00007435"/>
    </source>
</evidence>
<dbReference type="CDD" id="cd10448">
    <property type="entry name" value="GIY-YIG_unchar_3"/>
    <property type="match status" value="1"/>
</dbReference>
<dbReference type="PROSITE" id="PS50164">
    <property type="entry name" value="GIY_YIG"/>
    <property type="match status" value="1"/>
</dbReference>
<dbReference type="SMART" id="SM00465">
    <property type="entry name" value="GIYc"/>
    <property type="match status" value="1"/>
</dbReference>
<dbReference type="InterPro" id="IPR035901">
    <property type="entry name" value="GIY-YIG_endonuc_sf"/>
</dbReference>
<evidence type="ECO:0000313" key="4">
    <source>
        <dbReference type="Proteomes" id="UP000230779"/>
    </source>
</evidence>
<gene>
    <name evidence="3" type="ORF">COY66_05565</name>
</gene>
<feature type="domain" description="GIY-YIG" evidence="2">
    <location>
        <begin position="4"/>
        <end position="81"/>
    </location>
</feature>
<evidence type="ECO:0000259" key="2">
    <source>
        <dbReference type="PROSITE" id="PS50164"/>
    </source>
</evidence>
<name>A0A2M7RHP6_9BACT</name>